<feature type="domain" description="Reverse transcriptase Ty1/copia-type" evidence="1">
    <location>
        <begin position="50"/>
        <end position="170"/>
    </location>
</feature>
<dbReference type="STRING" id="3871.A0A1J7GK32"/>
<evidence type="ECO:0000313" key="3">
    <source>
        <dbReference type="Proteomes" id="UP000188354"/>
    </source>
</evidence>
<proteinExistence type="predicted"/>
<keyword evidence="3" id="KW-1185">Reference proteome</keyword>
<name>A0A1J7GK32_LUPAN</name>
<evidence type="ECO:0000259" key="1">
    <source>
        <dbReference type="Pfam" id="PF07727"/>
    </source>
</evidence>
<reference evidence="2 3" key="1">
    <citation type="journal article" date="2017" name="Plant Biotechnol. J.">
        <title>A comprehensive draft genome sequence for lupin (Lupinus angustifolius), an emerging health food: insights into plant-microbe interactions and legume evolution.</title>
        <authorList>
            <person name="Hane J.K."/>
            <person name="Ming Y."/>
            <person name="Kamphuis L.G."/>
            <person name="Nelson M.N."/>
            <person name="Garg G."/>
            <person name="Atkins C.A."/>
            <person name="Bayer P.E."/>
            <person name="Bravo A."/>
            <person name="Bringans S."/>
            <person name="Cannon S."/>
            <person name="Edwards D."/>
            <person name="Foley R."/>
            <person name="Gao L.L."/>
            <person name="Harrison M.J."/>
            <person name="Huang W."/>
            <person name="Hurgobin B."/>
            <person name="Li S."/>
            <person name="Liu C.W."/>
            <person name="McGrath A."/>
            <person name="Morahan G."/>
            <person name="Murray J."/>
            <person name="Weller J."/>
            <person name="Jian J."/>
            <person name="Singh K.B."/>
        </authorList>
    </citation>
    <scope>NUCLEOTIDE SEQUENCE [LARGE SCALE GENOMIC DNA]</scope>
    <source>
        <strain evidence="3">cv. Tanjil</strain>
        <tissue evidence="2">Whole plant</tissue>
    </source>
</reference>
<dbReference type="AlphaFoldDB" id="A0A1J7GK32"/>
<dbReference type="InterPro" id="IPR013103">
    <property type="entry name" value="RVT_2"/>
</dbReference>
<dbReference type="EMBL" id="CM007372">
    <property type="protein sequence ID" value="OIW00831.1"/>
    <property type="molecule type" value="Genomic_DNA"/>
</dbReference>
<protein>
    <recommendedName>
        <fullName evidence="1">Reverse transcriptase Ty1/copia-type domain-containing protein</fullName>
    </recommendedName>
</protein>
<dbReference type="SUPFAM" id="SSF56672">
    <property type="entry name" value="DNA/RNA polymerases"/>
    <property type="match status" value="1"/>
</dbReference>
<dbReference type="Pfam" id="PF07727">
    <property type="entry name" value="RVT_2"/>
    <property type="match status" value="1"/>
</dbReference>
<sequence length="170" mass="19282">MCSDDQINHEGELIYLALMAEACPINEAEAMTQEVWKKAMSEEIRSIEKNETWSLVKLPAGKHKIGVKWIFKQKLNPDGSISKYKARLVAKGFLQKQGVDYTEVFALVARIETIRLVVAIACAKEWKLFQLDVKSAFLHGPLMEEVYVQQPPGFVAKGKEQQVYKLNKAL</sequence>
<organism evidence="2 3">
    <name type="scientific">Lupinus angustifolius</name>
    <name type="common">Narrow-leaved blue lupine</name>
    <dbReference type="NCBI Taxonomy" id="3871"/>
    <lineage>
        <taxon>Eukaryota</taxon>
        <taxon>Viridiplantae</taxon>
        <taxon>Streptophyta</taxon>
        <taxon>Embryophyta</taxon>
        <taxon>Tracheophyta</taxon>
        <taxon>Spermatophyta</taxon>
        <taxon>Magnoliopsida</taxon>
        <taxon>eudicotyledons</taxon>
        <taxon>Gunneridae</taxon>
        <taxon>Pentapetalae</taxon>
        <taxon>rosids</taxon>
        <taxon>fabids</taxon>
        <taxon>Fabales</taxon>
        <taxon>Fabaceae</taxon>
        <taxon>Papilionoideae</taxon>
        <taxon>50 kb inversion clade</taxon>
        <taxon>genistoids sensu lato</taxon>
        <taxon>core genistoids</taxon>
        <taxon>Genisteae</taxon>
        <taxon>Lupinus</taxon>
    </lineage>
</organism>
<dbReference type="Gramene" id="OIW00831">
    <property type="protein sequence ID" value="OIW00831"/>
    <property type="gene ID" value="TanjilG_12235"/>
</dbReference>
<dbReference type="InterPro" id="IPR043502">
    <property type="entry name" value="DNA/RNA_pol_sf"/>
</dbReference>
<evidence type="ECO:0000313" key="2">
    <source>
        <dbReference type="EMBL" id="OIW00831.1"/>
    </source>
</evidence>
<gene>
    <name evidence="2" type="ORF">TanjilG_12235</name>
</gene>
<accession>A0A1J7GK32</accession>
<dbReference type="Proteomes" id="UP000188354">
    <property type="component" value="Chromosome LG12"/>
</dbReference>
<dbReference type="OMA" id="KWRSIND"/>